<evidence type="ECO:0000313" key="3">
    <source>
        <dbReference type="Proteomes" id="UP000199215"/>
    </source>
</evidence>
<dbReference type="SUPFAM" id="SSF53756">
    <property type="entry name" value="UDP-Glycosyltransferase/glycogen phosphorylase"/>
    <property type="match status" value="1"/>
</dbReference>
<proteinExistence type="predicted"/>
<dbReference type="EMBL" id="FNWU01000002">
    <property type="protein sequence ID" value="SEH45460.1"/>
    <property type="molecule type" value="Genomic_DNA"/>
</dbReference>
<keyword evidence="3" id="KW-1185">Reference proteome</keyword>
<dbReference type="STRING" id="1267564.SAMN05192561_10229"/>
<dbReference type="Proteomes" id="UP000199215">
    <property type="component" value="Unassembled WGS sequence"/>
</dbReference>
<gene>
    <name evidence="2" type="ORF">SAMN05192561_10229</name>
</gene>
<dbReference type="PANTHER" id="PTHR46401:SF2">
    <property type="entry name" value="GLYCOSYLTRANSFERASE WBBK-RELATED"/>
    <property type="match status" value="1"/>
</dbReference>
<dbReference type="Gene3D" id="3.40.50.2000">
    <property type="entry name" value="Glycogen Phosphorylase B"/>
    <property type="match status" value="2"/>
</dbReference>
<dbReference type="GO" id="GO:0016757">
    <property type="term" value="F:glycosyltransferase activity"/>
    <property type="evidence" value="ECO:0007669"/>
    <property type="project" value="TreeGrafter"/>
</dbReference>
<dbReference type="AlphaFoldDB" id="A0A1H6I8I1"/>
<accession>A0A1H6I8I1</accession>
<protein>
    <submittedName>
        <fullName evidence="2">Glycosyltransferase involved in cell wall bisynthesis</fullName>
    </submittedName>
</protein>
<reference evidence="2 3" key="1">
    <citation type="submission" date="2016-10" db="EMBL/GenBank/DDBJ databases">
        <authorList>
            <person name="de Groot N.N."/>
        </authorList>
    </citation>
    <scope>NUCLEOTIDE SEQUENCE [LARGE SCALE GENOMIC DNA]</scope>
    <source>
        <strain evidence="2 3">IBRC-M10418</strain>
    </source>
</reference>
<evidence type="ECO:0000313" key="2">
    <source>
        <dbReference type="EMBL" id="SEH45460.1"/>
    </source>
</evidence>
<evidence type="ECO:0000256" key="1">
    <source>
        <dbReference type="ARBA" id="ARBA00022679"/>
    </source>
</evidence>
<dbReference type="PANTHER" id="PTHR46401">
    <property type="entry name" value="GLYCOSYLTRANSFERASE WBBK-RELATED"/>
    <property type="match status" value="1"/>
</dbReference>
<dbReference type="Pfam" id="PF13692">
    <property type="entry name" value="Glyco_trans_1_4"/>
    <property type="match status" value="1"/>
</dbReference>
<sequence>MNILQLSQTTIYPPKSGGEHRTHGLVTSFPDLGHTVQRYCVGGLFSNHSFPEIESKIQISRNYTEIRPICPLYDLPSIPASVLEVPGTWTGPILKVFPQQELINQIEEADVILAEGPHLVRPAVQLSENSVILYSSHNVEIDRWSHLQNTYLKDRYYNSLKKSESFAVSESDGVICVSEQDLQRFSEIYGSVSNPVIVPNGTYESNIHNNVDRSSSNVRKDLGIDLDQTVALFVGSDYGPNVDAARKIVTWSEQACDENQDIHFLLVGNVGNRIDADNNHLTVTGFVDNIEPMYACADIALNPITDGAGSNIKIIDYLARGLPVISTPFGVRGFEFEENTIIINEIESIYNRVKEYGSGSKQIQQRKIQTVASKYTWHTLSKKLLSYLGENFNAE</sequence>
<dbReference type="CDD" id="cd03801">
    <property type="entry name" value="GT4_PimA-like"/>
    <property type="match status" value="1"/>
</dbReference>
<name>A0A1H6I8I1_9EURY</name>
<keyword evidence="1 2" id="KW-0808">Transferase</keyword>
<organism evidence="2 3">
    <name type="scientific">Halopenitus malekzadehii</name>
    <dbReference type="NCBI Taxonomy" id="1267564"/>
    <lineage>
        <taxon>Archaea</taxon>
        <taxon>Methanobacteriati</taxon>
        <taxon>Methanobacteriota</taxon>
        <taxon>Stenosarchaea group</taxon>
        <taxon>Halobacteria</taxon>
        <taxon>Halobacteriales</taxon>
        <taxon>Haloferacaceae</taxon>
        <taxon>Halopenitus</taxon>
    </lineage>
</organism>